<dbReference type="NCBIfam" id="TIGR01641">
    <property type="entry name" value="phageSPP1_gp7"/>
    <property type="match status" value="1"/>
</dbReference>
<accession>A0ABW1ZGX1</accession>
<dbReference type="Proteomes" id="UP001596317">
    <property type="component" value="Unassembled WGS sequence"/>
</dbReference>
<evidence type="ECO:0000313" key="2">
    <source>
        <dbReference type="EMBL" id="MFC6659361.1"/>
    </source>
</evidence>
<name>A0ABW1ZGX1_9DEIO</name>
<keyword evidence="3" id="KW-1185">Reference proteome</keyword>
<gene>
    <name evidence="2" type="ORF">ACFP90_02485</name>
</gene>
<reference evidence="3" key="1">
    <citation type="journal article" date="2019" name="Int. J. Syst. Evol. Microbiol.">
        <title>The Global Catalogue of Microorganisms (GCM) 10K type strain sequencing project: providing services to taxonomists for standard genome sequencing and annotation.</title>
        <authorList>
            <consortium name="The Broad Institute Genomics Platform"/>
            <consortium name="The Broad Institute Genome Sequencing Center for Infectious Disease"/>
            <person name="Wu L."/>
            <person name="Ma J."/>
        </authorList>
    </citation>
    <scope>NUCLEOTIDE SEQUENCE [LARGE SCALE GENOMIC DNA]</scope>
    <source>
        <strain evidence="3">CCUG 63830</strain>
    </source>
</reference>
<organism evidence="2 3">
    <name type="scientific">Deinococcus multiflagellatus</name>
    <dbReference type="NCBI Taxonomy" id="1656887"/>
    <lineage>
        <taxon>Bacteria</taxon>
        <taxon>Thermotogati</taxon>
        <taxon>Deinococcota</taxon>
        <taxon>Deinococci</taxon>
        <taxon>Deinococcales</taxon>
        <taxon>Deinococcaceae</taxon>
        <taxon>Deinococcus</taxon>
    </lineage>
</organism>
<proteinExistence type="predicted"/>
<comment type="caution">
    <text evidence="2">The sequence shown here is derived from an EMBL/GenBank/DDBJ whole genome shotgun (WGS) entry which is preliminary data.</text>
</comment>
<protein>
    <submittedName>
        <fullName evidence="2">Minor capsid protein</fullName>
    </submittedName>
</protein>
<evidence type="ECO:0000313" key="3">
    <source>
        <dbReference type="Proteomes" id="UP001596317"/>
    </source>
</evidence>
<dbReference type="InterPro" id="IPR006528">
    <property type="entry name" value="Phage_head_morphogenesis_dom"/>
</dbReference>
<feature type="domain" description="Phage head morphogenesis" evidence="1">
    <location>
        <begin position="146"/>
        <end position="241"/>
    </location>
</feature>
<sequence>MNPAQKRLIEQARAAEEEALAQARGAALRQFQQVNLKAAERALKAALSLPRAQRPAALRGVLQLISEAAKTTGLPPAELLRVVRRSVQDRALNTRDLSVLTDPALVFPDPREAAAAAVQRQRREMNRYWAKESQRFRDDAARTAREALRKNLSAEQAADLLQERLNVSRSRAVLIAQDQLLTAAATAERNLLKAAGVKEFQWRSLMDGRQRRAHELLHGRVFTWRSAPELPGQAIRCRCRAVVPLKDVSRAGEG</sequence>
<dbReference type="Pfam" id="PF04233">
    <property type="entry name" value="Phage_Mu_F"/>
    <property type="match status" value="1"/>
</dbReference>
<dbReference type="EMBL" id="JBHSWB010000001">
    <property type="protein sequence ID" value="MFC6659361.1"/>
    <property type="molecule type" value="Genomic_DNA"/>
</dbReference>
<evidence type="ECO:0000259" key="1">
    <source>
        <dbReference type="Pfam" id="PF04233"/>
    </source>
</evidence>
<dbReference type="RefSeq" id="WP_224604424.1">
    <property type="nucleotide sequence ID" value="NZ_JAIQXV010000001.1"/>
</dbReference>